<dbReference type="GO" id="GO:0006508">
    <property type="term" value="P:proteolysis"/>
    <property type="evidence" value="ECO:0007669"/>
    <property type="project" value="UniProtKB-KW"/>
</dbReference>
<dbReference type="InterPro" id="IPR010259">
    <property type="entry name" value="S8pro/Inhibitor_I9"/>
</dbReference>
<keyword evidence="2" id="KW-0645">Protease</keyword>
<sequence length="417" mass="44805">MPKAFSSPHTWYFATLASVLDSTSVSSSKLVYTYTNAMHGFSATLSPSEHDTIKNLPGYVSSMKDMAVTIQTSRTSHFLGLNSMSGAWPKSHYGKDVIIGVVDTGVWPESKSYDDEGMNDIPSRWKGLCEGGTHFNTSLCNKKLIGVRYFNKGLLASGKSLAMTVNSARDTDGHGTHTSSTAAGSPVEGASYFGYAPGTAIGIAPKAHVAIYKALWDGDGSFSDILAAMDRAIADGVDVLSISLGSVLPVPLYEDPISVASFAAMEKGIFVSTAAGNEGPFYQSLRNEAPWFLTVAASTVDRDVIRKLTLGNGVSVTGLSLYPGNSSREISVILVKTCLDTKELQNVTDKFVVCNDRVAATVYQVANVRYSKAAGGIFITNDIQYLKTDFPAIFLNFQDGDQVLKYIQKRGLDFQAH</sequence>
<evidence type="ECO:0000256" key="3">
    <source>
        <dbReference type="ARBA" id="ARBA00022729"/>
    </source>
</evidence>
<feature type="domain" description="Peptidase S8/S53" evidence="7">
    <location>
        <begin position="94"/>
        <end position="291"/>
    </location>
</feature>
<dbReference type="Gene3D" id="3.40.50.200">
    <property type="entry name" value="Peptidase S8/S53 domain"/>
    <property type="match status" value="1"/>
</dbReference>
<dbReference type="CDD" id="cd02120">
    <property type="entry name" value="PA_subtilisin_like"/>
    <property type="match status" value="1"/>
</dbReference>
<dbReference type="InterPro" id="IPR015500">
    <property type="entry name" value="Peptidase_S8_subtilisin-rel"/>
</dbReference>
<dbReference type="Gene3D" id="3.30.70.80">
    <property type="entry name" value="Peptidase S8 propeptide/proteinase inhibitor I9"/>
    <property type="match status" value="1"/>
</dbReference>
<keyword evidence="10" id="KW-1185">Reference proteome</keyword>
<keyword evidence="5" id="KW-0720">Serine protease</keyword>
<evidence type="ECO:0000259" key="8">
    <source>
        <dbReference type="Pfam" id="PF05922"/>
    </source>
</evidence>
<dbReference type="Gramene" id="OIS97296">
    <property type="protein sequence ID" value="OIS97296"/>
    <property type="gene ID" value="A4A49_07115"/>
</dbReference>
<dbReference type="SMR" id="A0A1J6IQ89"/>
<name>A0A1J6IQ89_NICAT</name>
<evidence type="ECO:0000256" key="1">
    <source>
        <dbReference type="ARBA" id="ARBA00011073"/>
    </source>
</evidence>
<dbReference type="InterPro" id="IPR000209">
    <property type="entry name" value="Peptidase_S8/S53_dom"/>
</dbReference>
<dbReference type="AlphaFoldDB" id="A0A1J6IQ89"/>
<proteinExistence type="inferred from homology"/>
<gene>
    <name evidence="9" type="primary">SBT1.9_3</name>
    <name evidence="9" type="ORF">A4A49_07115</name>
</gene>
<evidence type="ECO:0000313" key="9">
    <source>
        <dbReference type="EMBL" id="OIS97296.1"/>
    </source>
</evidence>
<organism evidence="9 10">
    <name type="scientific">Nicotiana attenuata</name>
    <name type="common">Coyote tobacco</name>
    <dbReference type="NCBI Taxonomy" id="49451"/>
    <lineage>
        <taxon>Eukaryota</taxon>
        <taxon>Viridiplantae</taxon>
        <taxon>Streptophyta</taxon>
        <taxon>Embryophyta</taxon>
        <taxon>Tracheophyta</taxon>
        <taxon>Spermatophyta</taxon>
        <taxon>Magnoliopsida</taxon>
        <taxon>eudicotyledons</taxon>
        <taxon>Gunneridae</taxon>
        <taxon>Pentapetalae</taxon>
        <taxon>asterids</taxon>
        <taxon>lamiids</taxon>
        <taxon>Solanales</taxon>
        <taxon>Solanaceae</taxon>
        <taxon>Nicotianoideae</taxon>
        <taxon>Nicotianeae</taxon>
        <taxon>Nicotiana</taxon>
    </lineage>
</organism>
<evidence type="ECO:0000313" key="10">
    <source>
        <dbReference type="Proteomes" id="UP000187609"/>
    </source>
</evidence>
<evidence type="ECO:0000256" key="5">
    <source>
        <dbReference type="ARBA" id="ARBA00022825"/>
    </source>
</evidence>
<dbReference type="PANTHER" id="PTHR10795">
    <property type="entry name" value="PROPROTEIN CONVERTASE SUBTILISIN/KEXIN"/>
    <property type="match status" value="1"/>
</dbReference>
<dbReference type="Proteomes" id="UP000187609">
    <property type="component" value="Unassembled WGS sequence"/>
</dbReference>
<evidence type="ECO:0000256" key="6">
    <source>
        <dbReference type="PROSITE-ProRule" id="PRU01240"/>
    </source>
</evidence>
<comment type="similarity">
    <text evidence="1 6">Belongs to the peptidase S8 family.</text>
</comment>
<dbReference type="InterPro" id="IPR036852">
    <property type="entry name" value="Peptidase_S8/S53_dom_sf"/>
</dbReference>
<evidence type="ECO:0000256" key="2">
    <source>
        <dbReference type="ARBA" id="ARBA00022670"/>
    </source>
</evidence>
<dbReference type="PRINTS" id="PR00723">
    <property type="entry name" value="SUBTILISIN"/>
</dbReference>
<evidence type="ECO:0000256" key="4">
    <source>
        <dbReference type="ARBA" id="ARBA00022801"/>
    </source>
</evidence>
<comment type="caution">
    <text evidence="6">Lacks conserved residue(s) required for the propagation of feature annotation.</text>
</comment>
<dbReference type="CDD" id="cd04852">
    <property type="entry name" value="Peptidases_S8_3"/>
    <property type="match status" value="1"/>
</dbReference>
<dbReference type="InterPro" id="IPR045051">
    <property type="entry name" value="SBT"/>
</dbReference>
<dbReference type="Pfam" id="PF00082">
    <property type="entry name" value="Peptidase_S8"/>
    <property type="match status" value="1"/>
</dbReference>
<dbReference type="OMA" id="HMDILAM"/>
<dbReference type="EMBL" id="MJEQ01037193">
    <property type="protein sequence ID" value="OIS97296.1"/>
    <property type="molecule type" value="Genomic_DNA"/>
</dbReference>
<protein>
    <submittedName>
        <fullName evidence="9">Subtilisin-like protease sbt1.9</fullName>
    </submittedName>
</protein>
<dbReference type="GO" id="GO:0004252">
    <property type="term" value="F:serine-type endopeptidase activity"/>
    <property type="evidence" value="ECO:0007669"/>
    <property type="project" value="InterPro"/>
</dbReference>
<evidence type="ECO:0000259" key="7">
    <source>
        <dbReference type="Pfam" id="PF00082"/>
    </source>
</evidence>
<dbReference type="InterPro" id="IPR034197">
    <property type="entry name" value="Peptidases_S8_3"/>
</dbReference>
<dbReference type="PROSITE" id="PS51892">
    <property type="entry name" value="SUBTILASE"/>
    <property type="match status" value="1"/>
</dbReference>
<dbReference type="Pfam" id="PF05922">
    <property type="entry name" value="Inhibitor_I9"/>
    <property type="match status" value="1"/>
</dbReference>
<comment type="caution">
    <text evidence="9">The sequence shown here is derived from an EMBL/GenBank/DDBJ whole genome shotgun (WGS) entry which is preliminary data.</text>
</comment>
<dbReference type="InterPro" id="IPR037045">
    <property type="entry name" value="S8pro/Inhibitor_I9_sf"/>
</dbReference>
<keyword evidence="3" id="KW-0732">Signal</keyword>
<accession>A0A1J6IQ89</accession>
<keyword evidence="4" id="KW-0378">Hydrolase</keyword>
<reference evidence="9" key="1">
    <citation type="submission" date="2016-11" db="EMBL/GenBank/DDBJ databases">
        <title>The genome of Nicotiana attenuata.</title>
        <authorList>
            <person name="Xu S."/>
            <person name="Brockmoeller T."/>
            <person name="Gaquerel E."/>
            <person name="Navarro A."/>
            <person name="Kuhl H."/>
            <person name="Gase K."/>
            <person name="Ling Z."/>
            <person name="Zhou W."/>
            <person name="Kreitzer C."/>
            <person name="Stanke M."/>
            <person name="Tang H."/>
            <person name="Lyons E."/>
            <person name="Pandey P."/>
            <person name="Pandey S.P."/>
            <person name="Timmermann B."/>
            <person name="Baldwin I.T."/>
        </authorList>
    </citation>
    <scope>NUCLEOTIDE SEQUENCE [LARGE SCALE GENOMIC DNA]</scope>
    <source>
        <strain evidence="9">UT</strain>
    </source>
</reference>
<feature type="domain" description="Inhibitor I9" evidence="8">
    <location>
        <begin position="3"/>
        <end position="70"/>
    </location>
</feature>
<dbReference type="STRING" id="49451.A0A1J6IQ89"/>
<dbReference type="SUPFAM" id="SSF52743">
    <property type="entry name" value="Subtilisin-like"/>
    <property type="match status" value="1"/>
</dbReference>